<dbReference type="EMBL" id="JAATJC010000001">
    <property type="protein sequence ID" value="NJC04671.1"/>
    <property type="molecule type" value="Genomic_DNA"/>
</dbReference>
<name>A0A7X6BG45_9SPHN</name>
<evidence type="ECO:0000256" key="9">
    <source>
        <dbReference type="ARBA" id="ARBA00023136"/>
    </source>
</evidence>
<dbReference type="Gene3D" id="1.10.357.140">
    <property type="entry name" value="UbiA prenyltransferase"/>
    <property type="match status" value="1"/>
</dbReference>
<comment type="similarity">
    <text evidence="14">Belongs to the UbiA prenyltransferase family. Protoheme IX farnesyltransferase subfamily.</text>
</comment>
<keyword evidence="8 14" id="KW-0350">Heme biosynthesis</keyword>
<dbReference type="PANTHER" id="PTHR43448">
    <property type="entry name" value="PROTOHEME IX FARNESYLTRANSFERASE, MITOCHONDRIAL"/>
    <property type="match status" value="1"/>
</dbReference>
<dbReference type="InterPro" id="IPR006369">
    <property type="entry name" value="Protohaem_IX_farnesylTrfase"/>
</dbReference>
<sequence>MSTAVQTHDLPADWRDLFALTKPRVMTLVVFTGLCGLLAAPGSMHPVLAFTAVLCIAVGAGGAGALNMWYEADIDAKMKRTAKRPLPGGRLKPETAFQFAVGLCLGSVVLMDLAANHLAAGILAFSIFFYAVIYTAWLKRRTPQNIVIGGAAGAFPPLIGWVAATGKVELLPVLLFLNIFLWTPPHFWALSLFVKTDYANAGVPMLPVVAGFETTRRQIALYTLPMVAVAVAPWPLGLTGAFYGVVASVLSAVFLVLSLRVLANKATEPAGMGPEKALFKFSILYQFAVFGALVVDRFL</sequence>
<evidence type="ECO:0000256" key="13">
    <source>
        <dbReference type="ARBA" id="ARBA00047690"/>
    </source>
</evidence>
<keyword evidence="7 14" id="KW-1133">Transmembrane helix</keyword>
<dbReference type="InterPro" id="IPR000537">
    <property type="entry name" value="UbiA_prenyltransferase"/>
</dbReference>
<evidence type="ECO:0000256" key="4">
    <source>
        <dbReference type="ARBA" id="ARBA00022475"/>
    </source>
</evidence>
<dbReference type="EC" id="2.5.1.141" evidence="3 14"/>
<keyword evidence="4 14" id="KW-1003">Cell membrane</keyword>
<evidence type="ECO:0000256" key="12">
    <source>
        <dbReference type="ARBA" id="ARBA00042475"/>
    </source>
</evidence>
<dbReference type="NCBIfam" id="TIGR01473">
    <property type="entry name" value="cyoE_ctaB"/>
    <property type="match status" value="1"/>
</dbReference>
<comment type="pathway">
    <text evidence="2 14">Porphyrin-containing compound metabolism; heme O biosynthesis; heme O from protoheme: step 1/1.</text>
</comment>
<evidence type="ECO:0000256" key="14">
    <source>
        <dbReference type="HAMAP-Rule" id="MF_00154"/>
    </source>
</evidence>
<keyword evidence="6 14" id="KW-0812">Transmembrane</keyword>
<dbReference type="NCBIfam" id="NF003349">
    <property type="entry name" value="PRK04375.1-2"/>
    <property type="match status" value="1"/>
</dbReference>
<feature type="transmembrane region" description="Helical" evidence="14">
    <location>
        <begin position="25"/>
        <end position="42"/>
    </location>
</feature>
<feature type="transmembrane region" description="Helical" evidence="14">
    <location>
        <begin position="145"/>
        <end position="164"/>
    </location>
</feature>
<dbReference type="InterPro" id="IPR044878">
    <property type="entry name" value="UbiA_sf"/>
</dbReference>
<dbReference type="RefSeq" id="WP_168067457.1">
    <property type="nucleotide sequence ID" value="NZ_JAATJC010000001.1"/>
</dbReference>
<organism evidence="15 16">
    <name type="scientific">Sphingomonas kaistensis</name>
    <dbReference type="NCBI Taxonomy" id="298708"/>
    <lineage>
        <taxon>Bacteria</taxon>
        <taxon>Pseudomonadati</taxon>
        <taxon>Pseudomonadota</taxon>
        <taxon>Alphaproteobacteria</taxon>
        <taxon>Sphingomonadales</taxon>
        <taxon>Sphingomonadaceae</taxon>
        <taxon>Sphingomonas</taxon>
    </lineage>
</organism>
<comment type="function">
    <text evidence="14">Converts heme B (protoheme IX) to heme O by substitution of the vinyl group on carbon 2 of heme B porphyrin ring with a hydroxyethyl farnesyl side group.</text>
</comment>
<accession>A0A7X6BG45</accession>
<keyword evidence="16" id="KW-1185">Reference proteome</keyword>
<evidence type="ECO:0000256" key="5">
    <source>
        <dbReference type="ARBA" id="ARBA00022679"/>
    </source>
</evidence>
<comment type="subcellular location">
    <subcellularLocation>
        <location evidence="1 14">Cell membrane</location>
        <topology evidence="1 14">Multi-pass membrane protein</topology>
    </subcellularLocation>
</comment>
<feature type="transmembrane region" description="Helical" evidence="14">
    <location>
        <begin position="91"/>
        <end position="111"/>
    </location>
</feature>
<feature type="transmembrane region" description="Helical" evidence="14">
    <location>
        <begin position="48"/>
        <end position="70"/>
    </location>
</feature>
<evidence type="ECO:0000256" key="1">
    <source>
        <dbReference type="ARBA" id="ARBA00004651"/>
    </source>
</evidence>
<dbReference type="Pfam" id="PF01040">
    <property type="entry name" value="UbiA"/>
    <property type="match status" value="1"/>
</dbReference>
<feature type="transmembrane region" description="Helical" evidence="14">
    <location>
        <begin position="277"/>
        <end position="295"/>
    </location>
</feature>
<keyword evidence="5 14" id="KW-0808">Transferase</keyword>
<feature type="transmembrane region" description="Helical" evidence="14">
    <location>
        <begin position="219"/>
        <end position="236"/>
    </location>
</feature>
<evidence type="ECO:0000256" key="3">
    <source>
        <dbReference type="ARBA" id="ARBA00012292"/>
    </source>
</evidence>
<evidence type="ECO:0000256" key="6">
    <source>
        <dbReference type="ARBA" id="ARBA00022692"/>
    </source>
</evidence>
<dbReference type="AlphaFoldDB" id="A0A7X6BG45"/>
<comment type="catalytic activity">
    <reaction evidence="13 14">
        <text>heme b + (2E,6E)-farnesyl diphosphate + H2O = Fe(II)-heme o + diphosphate</text>
        <dbReference type="Rhea" id="RHEA:28070"/>
        <dbReference type="ChEBI" id="CHEBI:15377"/>
        <dbReference type="ChEBI" id="CHEBI:33019"/>
        <dbReference type="ChEBI" id="CHEBI:60344"/>
        <dbReference type="ChEBI" id="CHEBI:60530"/>
        <dbReference type="ChEBI" id="CHEBI:175763"/>
        <dbReference type="EC" id="2.5.1.141"/>
    </reaction>
</comment>
<dbReference type="GO" id="GO:0005886">
    <property type="term" value="C:plasma membrane"/>
    <property type="evidence" value="ECO:0007669"/>
    <property type="project" value="UniProtKB-SubCell"/>
</dbReference>
<protein>
    <recommendedName>
        <fullName evidence="11 14">Protoheme IX farnesyltransferase</fullName>
        <ecNumber evidence="3 14">2.5.1.141</ecNumber>
    </recommendedName>
    <alternativeName>
        <fullName evidence="12 14">Heme B farnesyltransferase</fullName>
    </alternativeName>
    <alternativeName>
        <fullName evidence="10 14">Heme O synthase</fullName>
    </alternativeName>
</protein>
<evidence type="ECO:0000256" key="8">
    <source>
        <dbReference type="ARBA" id="ARBA00023133"/>
    </source>
</evidence>
<dbReference type="UniPathway" id="UPA00834">
    <property type="reaction ID" value="UER00712"/>
</dbReference>
<gene>
    <name evidence="14" type="primary">ctaB</name>
    <name evidence="15" type="ORF">GGQ97_000464</name>
</gene>
<comment type="caution">
    <text evidence="15">The sequence shown here is derived from an EMBL/GenBank/DDBJ whole genome shotgun (WGS) entry which is preliminary data.</text>
</comment>
<feature type="transmembrane region" description="Helical" evidence="14">
    <location>
        <begin position="170"/>
        <end position="190"/>
    </location>
</feature>
<feature type="transmembrane region" description="Helical" evidence="14">
    <location>
        <begin position="242"/>
        <end position="263"/>
    </location>
</feature>
<proteinExistence type="inferred from homology"/>
<feature type="transmembrane region" description="Helical" evidence="14">
    <location>
        <begin position="117"/>
        <end position="138"/>
    </location>
</feature>
<reference evidence="15 16" key="1">
    <citation type="submission" date="2020-03" db="EMBL/GenBank/DDBJ databases">
        <title>Genomic Encyclopedia of Type Strains, Phase IV (KMG-IV): sequencing the most valuable type-strain genomes for metagenomic binning, comparative biology and taxonomic classification.</title>
        <authorList>
            <person name="Goeker M."/>
        </authorList>
    </citation>
    <scope>NUCLEOTIDE SEQUENCE [LARGE SCALE GENOMIC DNA]</scope>
    <source>
        <strain evidence="15 16">DSM 16846</strain>
    </source>
</reference>
<evidence type="ECO:0000313" key="16">
    <source>
        <dbReference type="Proteomes" id="UP000558192"/>
    </source>
</evidence>
<evidence type="ECO:0000256" key="7">
    <source>
        <dbReference type="ARBA" id="ARBA00022989"/>
    </source>
</evidence>
<dbReference type="InterPro" id="IPR030470">
    <property type="entry name" value="UbiA_prenylTrfase_CS"/>
</dbReference>
<evidence type="ECO:0000256" key="2">
    <source>
        <dbReference type="ARBA" id="ARBA00004919"/>
    </source>
</evidence>
<evidence type="ECO:0000256" key="11">
    <source>
        <dbReference type="ARBA" id="ARBA00040810"/>
    </source>
</evidence>
<comment type="miscellaneous">
    <text evidence="14">Carbon 2 of the heme B porphyrin ring is defined according to the Fischer nomenclature.</text>
</comment>
<evidence type="ECO:0000256" key="10">
    <source>
        <dbReference type="ARBA" id="ARBA00030253"/>
    </source>
</evidence>
<dbReference type="GO" id="GO:0048034">
    <property type="term" value="P:heme O biosynthetic process"/>
    <property type="evidence" value="ECO:0007669"/>
    <property type="project" value="UniProtKB-UniRule"/>
</dbReference>
<dbReference type="GO" id="GO:0008495">
    <property type="term" value="F:protoheme IX farnesyltransferase activity"/>
    <property type="evidence" value="ECO:0007669"/>
    <property type="project" value="UniProtKB-UniRule"/>
</dbReference>
<keyword evidence="9 14" id="KW-0472">Membrane</keyword>
<evidence type="ECO:0000313" key="15">
    <source>
        <dbReference type="EMBL" id="NJC04671.1"/>
    </source>
</evidence>
<dbReference type="PROSITE" id="PS00943">
    <property type="entry name" value="UBIA"/>
    <property type="match status" value="1"/>
</dbReference>
<dbReference type="CDD" id="cd13957">
    <property type="entry name" value="PT_UbiA_Cox10"/>
    <property type="match status" value="1"/>
</dbReference>
<dbReference type="HAMAP" id="MF_00154">
    <property type="entry name" value="CyoE_CtaB"/>
    <property type="match status" value="1"/>
</dbReference>
<dbReference type="PANTHER" id="PTHR43448:SF7">
    <property type="entry name" value="4-HYDROXYBENZOATE SOLANESYLTRANSFERASE"/>
    <property type="match status" value="1"/>
</dbReference>
<dbReference type="Proteomes" id="UP000558192">
    <property type="component" value="Unassembled WGS sequence"/>
</dbReference>